<name>A0A194VQF1_CYTMA</name>
<reference evidence="4" key="1">
    <citation type="submission" date="2014-12" db="EMBL/GenBank/DDBJ databases">
        <title>Genome Sequence of Valsa Canker Pathogens Uncovers a Specific Adaption of Colonization on Woody Bark.</title>
        <authorList>
            <person name="Yin Z."/>
            <person name="Liu H."/>
            <person name="Gao X."/>
            <person name="Li Z."/>
            <person name="Song N."/>
            <person name="Ke X."/>
            <person name="Dai Q."/>
            <person name="Wu Y."/>
            <person name="Sun Y."/>
            <person name="Xu J.-R."/>
            <person name="Kang Z.K."/>
            <person name="Wang L."/>
            <person name="Huang L."/>
        </authorList>
    </citation>
    <scope>NUCLEOTIDE SEQUENCE [LARGE SCALE GENOMIC DNA]</scope>
    <source>
        <strain evidence="4">03-8</strain>
    </source>
</reference>
<feature type="domain" description="Cwf19-like protein C-terminal" evidence="2">
    <location>
        <begin position="489"/>
        <end position="549"/>
    </location>
</feature>
<dbReference type="EMBL" id="CM003099">
    <property type="protein sequence ID" value="KUI66055.1"/>
    <property type="molecule type" value="Genomic_DNA"/>
</dbReference>
<evidence type="ECO:0000259" key="2">
    <source>
        <dbReference type="Pfam" id="PF04676"/>
    </source>
</evidence>
<dbReference type="OrthoDB" id="444325at2759"/>
<gene>
    <name evidence="4" type="ORF">VM1G_02108</name>
</gene>
<protein>
    <recommendedName>
        <fullName evidence="6">CWF19-like protein mug161</fullName>
    </recommendedName>
</protein>
<dbReference type="Proteomes" id="UP000078559">
    <property type="component" value="Chromosome 2"/>
</dbReference>
<dbReference type="PANTHER" id="PTHR12072:SF4">
    <property type="entry name" value="CWF19-LIKE PROTEIN 1"/>
    <property type="match status" value="1"/>
</dbReference>
<sequence>MAAPKIFVIGNVNGQLQPAFTKLTTLHSKNNFSFALVIGNLFGPDDDDSVTDLLAGKIEVPLPTYFTVGTHALPARIVDKIVKEEEICPNLHYLNKRGVTKISEGVRIVTLGGILDPEIVGGQSKEQHLPFHTSDDAKALRGANSADILITAMWPSTVWNRSKVPLPLDTSSAVTSDAVAELCATLKPRYHFCPSPSAFFYEREPFFHPLKDGSSEQEMEVTRFISIAPFGNTEKAKAMYAFSLTSTSGALPQGSTVSPFLTLADPSKKRPAPSDEGFTRFSNGGDSHRPNRFRKGGRGQRLPPRPEDCWLCLASDNVATHMVSSIGDDTYLATARGPLPTQTTFTQHGLEHAGHMLIAPQEHVSTVSRAAMGQDVADRTFAEMSRFRESLQSMVSTKSKHKLGAVTWEINKVAGIHAHWQFMPVPVDLVKKGLVEAAFRVEAENLRLPGLVVKDFGVSDEVPGDYIRIWIWAEDEGEGGDDGGKIISKCLLMRFDETVRFDLQYPRKVMAKLLGLENRMFWQDWKQTEEEETQDTAKLRDLFQPWDFTLVD</sequence>
<proteinExistence type="predicted"/>
<evidence type="ECO:0000256" key="1">
    <source>
        <dbReference type="SAM" id="MobiDB-lite"/>
    </source>
</evidence>
<dbReference type="Pfam" id="PF04676">
    <property type="entry name" value="CwfJ_C_2"/>
    <property type="match status" value="1"/>
</dbReference>
<dbReference type="GO" id="GO:0061632">
    <property type="term" value="F:RNA lariat debranching enzyme activator activity"/>
    <property type="evidence" value="ECO:0007669"/>
    <property type="project" value="TreeGrafter"/>
</dbReference>
<dbReference type="AlphaFoldDB" id="A0A194VQF1"/>
<dbReference type="InterPro" id="IPR006768">
    <property type="entry name" value="Cwf19-like_C_dom-1"/>
</dbReference>
<dbReference type="InterPro" id="IPR006767">
    <property type="entry name" value="Cwf19-like_C_dom-2"/>
</dbReference>
<feature type="domain" description="Cwf19-like C-terminal" evidence="3">
    <location>
        <begin position="301"/>
        <end position="432"/>
    </location>
</feature>
<evidence type="ECO:0008006" key="6">
    <source>
        <dbReference type="Google" id="ProtNLM"/>
    </source>
</evidence>
<dbReference type="GO" id="GO:0000398">
    <property type="term" value="P:mRNA splicing, via spliceosome"/>
    <property type="evidence" value="ECO:0007669"/>
    <property type="project" value="TreeGrafter"/>
</dbReference>
<evidence type="ECO:0000259" key="3">
    <source>
        <dbReference type="Pfam" id="PF04677"/>
    </source>
</evidence>
<dbReference type="GO" id="GO:0071014">
    <property type="term" value="C:post-mRNA release spliceosomal complex"/>
    <property type="evidence" value="ECO:0007669"/>
    <property type="project" value="TreeGrafter"/>
</dbReference>
<keyword evidence="5" id="KW-1185">Reference proteome</keyword>
<organism evidence="4 5">
    <name type="scientific">Cytospora mali</name>
    <name type="common">Apple Valsa canker fungus</name>
    <name type="synonym">Valsa mali</name>
    <dbReference type="NCBI Taxonomy" id="578113"/>
    <lineage>
        <taxon>Eukaryota</taxon>
        <taxon>Fungi</taxon>
        <taxon>Dikarya</taxon>
        <taxon>Ascomycota</taxon>
        <taxon>Pezizomycotina</taxon>
        <taxon>Sordariomycetes</taxon>
        <taxon>Sordariomycetidae</taxon>
        <taxon>Diaporthales</taxon>
        <taxon>Cytosporaceae</taxon>
        <taxon>Cytospora</taxon>
    </lineage>
</organism>
<evidence type="ECO:0000313" key="5">
    <source>
        <dbReference type="Proteomes" id="UP000078559"/>
    </source>
</evidence>
<dbReference type="PANTHER" id="PTHR12072">
    <property type="entry name" value="CWF19, CELL CYCLE CONTROL PROTEIN"/>
    <property type="match status" value="1"/>
</dbReference>
<dbReference type="SMR" id="A0A194VQF1"/>
<dbReference type="CDD" id="cd07380">
    <property type="entry name" value="MPP_CWF19_N"/>
    <property type="match status" value="1"/>
</dbReference>
<dbReference type="InterPro" id="IPR040194">
    <property type="entry name" value="Cwf19-like"/>
</dbReference>
<dbReference type="Pfam" id="PF04677">
    <property type="entry name" value="CwfJ_C_1"/>
    <property type="match status" value="1"/>
</dbReference>
<feature type="region of interest" description="Disordered" evidence="1">
    <location>
        <begin position="263"/>
        <end position="302"/>
    </location>
</feature>
<evidence type="ECO:0000313" key="4">
    <source>
        <dbReference type="EMBL" id="KUI66055.1"/>
    </source>
</evidence>
<accession>A0A194VQF1</accession>